<dbReference type="AlphaFoldDB" id="A0A2K9MG63"/>
<keyword evidence="4" id="KW-1185">Reference proteome</keyword>
<dbReference type="KEGG" id="paru:CYR75_10085"/>
<name>A0A2K9MG63_9RHOB</name>
<dbReference type="SUPFAM" id="SSF49503">
    <property type="entry name" value="Cupredoxins"/>
    <property type="match status" value="1"/>
</dbReference>
<feature type="domain" description="EfeO-type cupredoxin-like" evidence="2">
    <location>
        <begin position="13"/>
        <end position="113"/>
    </location>
</feature>
<dbReference type="RefSeq" id="WP_101499930.1">
    <property type="nucleotide sequence ID" value="NZ_CP025583.1"/>
</dbReference>
<dbReference type="Gene3D" id="2.60.40.420">
    <property type="entry name" value="Cupredoxins - blue copper proteins"/>
    <property type="match status" value="1"/>
</dbReference>
<dbReference type="InterPro" id="IPR008972">
    <property type="entry name" value="Cupredoxin"/>
</dbReference>
<sequence length="115" mass="12361">MKPLLTAALFAAGLSLVPAGALRAADMPVIEVTLNDGVVTPQHIEVEAGKPFKLAIRNIGTTAAEFESLRLYKEKVLAPGAESFLVFRKLSPGTYPFFEEFHMNLDSANGTITAK</sequence>
<evidence type="ECO:0000313" key="3">
    <source>
        <dbReference type="EMBL" id="AUM74584.1"/>
    </source>
</evidence>
<dbReference type="InterPro" id="IPR028096">
    <property type="entry name" value="EfeO_Cupredoxin"/>
</dbReference>
<organism evidence="3 4">
    <name type="scientific">Paracoccus jeotgali</name>
    <dbReference type="NCBI Taxonomy" id="2065379"/>
    <lineage>
        <taxon>Bacteria</taxon>
        <taxon>Pseudomonadati</taxon>
        <taxon>Pseudomonadota</taxon>
        <taxon>Alphaproteobacteria</taxon>
        <taxon>Rhodobacterales</taxon>
        <taxon>Paracoccaceae</taxon>
        <taxon>Paracoccus</taxon>
    </lineage>
</organism>
<protein>
    <submittedName>
        <fullName evidence="3">Cupredoxin-domain containing protein</fullName>
    </submittedName>
</protein>
<proteinExistence type="predicted"/>
<gene>
    <name evidence="3" type="ORF">CYR75_10085</name>
</gene>
<evidence type="ECO:0000259" key="2">
    <source>
        <dbReference type="Pfam" id="PF13473"/>
    </source>
</evidence>
<dbReference type="EMBL" id="CP025583">
    <property type="protein sequence ID" value="AUM74584.1"/>
    <property type="molecule type" value="Genomic_DNA"/>
</dbReference>
<reference evidence="4" key="1">
    <citation type="submission" date="2017-12" db="EMBL/GenBank/DDBJ databases">
        <title>Genomic analysis of Paracoccus sp. CBA4604.</title>
        <authorList>
            <person name="Roh S.W."/>
            <person name="Kim J.Y."/>
            <person name="Kim J.S."/>
        </authorList>
    </citation>
    <scope>NUCLEOTIDE SEQUENCE [LARGE SCALE GENOMIC DNA]</scope>
    <source>
        <strain evidence="4">CBA4604</strain>
    </source>
</reference>
<evidence type="ECO:0000313" key="4">
    <source>
        <dbReference type="Proteomes" id="UP000234882"/>
    </source>
</evidence>
<keyword evidence="1" id="KW-0732">Signal</keyword>
<accession>A0A2K9MG63</accession>
<evidence type="ECO:0000256" key="1">
    <source>
        <dbReference type="SAM" id="SignalP"/>
    </source>
</evidence>
<dbReference type="Proteomes" id="UP000234882">
    <property type="component" value="Chromosome"/>
</dbReference>
<dbReference type="OrthoDB" id="7161040at2"/>
<dbReference type="Pfam" id="PF13473">
    <property type="entry name" value="Cupredoxin_1"/>
    <property type="match status" value="1"/>
</dbReference>
<feature type="chain" id="PRO_5014785098" evidence="1">
    <location>
        <begin position="25"/>
        <end position="115"/>
    </location>
</feature>
<feature type="signal peptide" evidence="1">
    <location>
        <begin position="1"/>
        <end position="24"/>
    </location>
</feature>